<reference evidence="20" key="1">
    <citation type="journal article" date="2012" name="G3 (Bethesda)">
        <title>Pichia sorbitophila, an interspecies yeast hybrid reveals early steps of genome resolution following polyploidization.</title>
        <authorList>
            <person name="Leh Louis V."/>
            <person name="Despons L."/>
            <person name="Friedrich A."/>
            <person name="Martin T."/>
            <person name="Durrens P."/>
            <person name="Casaregola S."/>
            <person name="Neuveglise C."/>
            <person name="Fairhead C."/>
            <person name="Marck C."/>
            <person name="Cruz J.A."/>
            <person name="Straub M.L."/>
            <person name="Kugler V."/>
            <person name="Sacerdot C."/>
            <person name="Uzunov Z."/>
            <person name="Thierry A."/>
            <person name="Weiss S."/>
            <person name="Bleykasten C."/>
            <person name="De Montigny J."/>
            <person name="Jacques N."/>
            <person name="Jung P."/>
            <person name="Lemaire M."/>
            <person name="Mallet S."/>
            <person name="Morel G."/>
            <person name="Richard G.F."/>
            <person name="Sarkar A."/>
            <person name="Savel G."/>
            <person name="Schacherer J."/>
            <person name="Seret M.L."/>
            <person name="Talla E."/>
            <person name="Samson G."/>
            <person name="Jubin C."/>
            <person name="Poulain J."/>
            <person name="Vacherie B."/>
            <person name="Barbe V."/>
            <person name="Pelletier E."/>
            <person name="Sherman D.J."/>
            <person name="Westhof E."/>
            <person name="Weissenbach J."/>
            <person name="Baret P.V."/>
            <person name="Wincker P."/>
            <person name="Gaillardin C."/>
            <person name="Dujon B."/>
            <person name="Souciet J.L."/>
        </authorList>
    </citation>
    <scope>NUCLEOTIDE SEQUENCE [LARGE SCALE GENOMIC DNA]</scope>
    <source>
        <strain evidence="20">CBS 270.75 / DBVPG 7215 / KCTC 17166 / NRRL Y-17582</strain>
    </source>
</reference>
<gene>
    <name evidence="19" type="ordered locus">Ecym_1394</name>
</gene>
<dbReference type="PROSITE" id="PS50103">
    <property type="entry name" value="ZF_C3H1"/>
    <property type="match status" value="1"/>
</dbReference>
<dbReference type="InterPro" id="IPR000571">
    <property type="entry name" value="Znf_CCCH"/>
</dbReference>
<keyword evidence="11" id="KW-0539">Nucleus</keyword>
<evidence type="ECO:0000256" key="5">
    <source>
        <dbReference type="ARBA" id="ARBA00022723"/>
    </source>
</evidence>
<dbReference type="STRING" id="931890.G8JM53"/>
<keyword evidence="20" id="KW-1185">Reference proteome</keyword>
<dbReference type="PANTHER" id="PTHR14089:SF2">
    <property type="entry name" value="PRE-MRNA-SPLICING FACTOR CWC2"/>
    <property type="match status" value="1"/>
</dbReference>
<evidence type="ECO:0000256" key="10">
    <source>
        <dbReference type="ARBA" id="ARBA00023187"/>
    </source>
</evidence>
<dbReference type="FunFam" id="3.30.70.330:FF:000713">
    <property type="entry name" value="Pre-mRNA-splicing factor CWC2"/>
    <property type="match status" value="1"/>
</dbReference>
<dbReference type="GO" id="GO:0045292">
    <property type="term" value="P:mRNA cis splicing, via spliceosome"/>
    <property type="evidence" value="ECO:0007669"/>
    <property type="project" value="EnsemblFungi"/>
</dbReference>
<protein>
    <recommendedName>
        <fullName evidence="3">Pre-mRNA-splicing factor CWC2</fullName>
    </recommendedName>
    <alternativeName>
        <fullName evidence="13">Pre-mRNA-splicing factor cwc2</fullName>
    </alternativeName>
</protein>
<dbReference type="GO" id="GO:0008270">
    <property type="term" value="F:zinc ion binding"/>
    <property type="evidence" value="ECO:0007669"/>
    <property type="project" value="UniProtKB-KW"/>
</dbReference>
<dbReference type="HOGENOM" id="CLU_043308_0_0_1"/>
<proteinExistence type="inferred from homology"/>
<keyword evidence="4" id="KW-0507">mRNA processing</keyword>
<dbReference type="InterPro" id="IPR000504">
    <property type="entry name" value="RRM_dom"/>
</dbReference>
<feature type="domain" description="RRM" evidence="17">
    <location>
        <begin position="140"/>
        <end position="233"/>
    </location>
</feature>
<keyword evidence="12" id="KW-0131">Cell cycle</keyword>
<evidence type="ECO:0000256" key="6">
    <source>
        <dbReference type="ARBA" id="ARBA00022728"/>
    </source>
</evidence>
<dbReference type="AlphaFoldDB" id="G8JM53"/>
<evidence type="ECO:0000256" key="11">
    <source>
        <dbReference type="ARBA" id="ARBA00023242"/>
    </source>
</evidence>
<dbReference type="OrthoDB" id="10251848at2759"/>
<keyword evidence="10" id="KW-0508">mRNA splicing</keyword>
<accession>G8JM53</accession>
<evidence type="ECO:0000256" key="1">
    <source>
        <dbReference type="ARBA" id="ARBA00004123"/>
    </source>
</evidence>
<dbReference type="eggNOG" id="KOG0118">
    <property type="taxonomic scope" value="Eukaryota"/>
</dbReference>
<evidence type="ECO:0000256" key="14">
    <source>
        <dbReference type="PROSITE-ProRule" id="PRU00176"/>
    </source>
</evidence>
<comment type="similarity">
    <text evidence="2">Belongs to the RRM CWC2 family.</text>
</comment>
<name>G8JM53_ERECY</name>
<evidence type="ECO:0000256" key="12">
    <source>
        <dbReference type="ARBA" id="ARBA00023306"/>
    </source>
</evidence>
<dbReference type="SUPFAM" id="SSF54928">
    <property type="entry name" value="RNA-binding domain, RBD"/>
    <property type="match status" value="1"/>
</dbReference>
<evidence type="ECO:0000313" key="20">
    <source>
        <dbReference type="Proteomes" id="UP000006790"/>
    </source>
</evidence>
<dbReference type="PANTHER" id="PTHR14089">
    <property type="entry name" value="PRE-MRNA-SPLICING FACTOR RBM22"/>
    <property type="match status" value="1"/>
</dbReference>
<dbReference type="GO" id="GO:0033120">
    <property type="term" value="P:positive regulation of RNA splicing"/>
    <property type="evidence" value="ECO:0007669"/>
    <property type="project" value="EnsemblFungi"/>
</dbReference>
<keyword evidence="8 15" id="KW-0862">Zinc</keyword>
<evidence type="ECO:0000313" key="19">
    <source>
        <dbReference type="EMBL" id="AET37624.1"/>
    </source>
</evidence>
<dbReference type="GO" id="GO:0071006">
    <property type="term" value="C:U2-type catalytic step 1 spliceosome"/>
    <property type="evidence" value="ECO:0007669"/>
    <property type="project" value="EnsemblFungi"/>
</dbReference>
<dbReference type="GO" id="GO:0017070">
    <property type="term" value="F:U6 snRNA binding"/>
    <property type="evidence" value="ECO:0007669"/>
    <property type="project" value="EnsemblFungi"/>
</dbReference>
<dbReference type="FunCoup" id="G8JM53">
    <property type="interactions" value="227"/>
</dbReference>
<feature type="region of interest" description="Disordered" evidence="16">
    <location>
        <begin position="298"/>
        <end position="329"/>
    </location>
</feature>
<dbReference type="Pfam" id="PF16131">
    <property type="entry name" value="Torus"/>
    <property type="match status" value="1"/>
</dbReference>
<evidence type="ECO:0000256" key="9">
    <source>
        <dbReference type="ARBA" id="ARBA00022884"/>
    </source>
</evidence>
<dbReference type="PROSITE" id="PS50102">
    <property type="entry name" value="RRM"/>
    <property type="match status" value="1"/>
</dbReference>
<keyword evidence="7 15" id="KW-0863">Zinc-finger</keyword>
<evidence type="ECO:0000256" key="3">
    <source>
        <dbReference type="ARBA" id="ARBA00017295"/>
    </source>
</evidence>
<evidence type="ECO:0000256" key="7">
    <source>
        <dbReference type="ARBA" id="ARBA00022771"/>
    </source>
</evidence>
<comment type="subcellular location">
    <subcellularLocation>
        <location evidence="1">Nucleus</location>
    </subcellularLocation>
</comment>
<dbReference type="Gene3D" id="3.30.70.330">
    <property type="match status" value="1"/>
</dbReference>
<keyword evidence="9 14" id="KW-0694">RNA-binding</keyword>
<dbReference type="KEGG" id="erc:Ecym_1394"/>
<keyword evidence="5 15" id="KW-0479">Metal-binding</keyword>
<dbReference type="Pfam" id="PF00076">
    <property type="entry name" value="RRM_1"/>
    <property type="match status" value="1"/>
</dbReference>
<evidence type="ECO:0000256" key="8">
    <source>
        <dbReference type="ARBA" id="ARBA00022833"/>
    </source>
</evidence>
<dbReference type="InterPro" id="IPR032297">
    <property type="entry name" value="Torus"/>
</dbReference>
<dbReference type="InterPro" id="IPR039171">
    <property type="entry name" value="Cwc2/Slt11"/>
</dbReference>
<sequence length="329" mass="37805">MADSREAPWKGRFAKVQVREDDLPSLLPAQTGLSFNIWYNKWSQGQGSGSRFVNPYRLDADQDSGLTQGEQEGEVFFCVYFSKGMCCMGKRCRYLHHIPDEEDVAKLAMKSDVLDCFGREKFSDYRDDMGGVGSFRRKNRTLYVGGILGGLNNKVLKAAQIEGRIRYVFSQLGKIDRIRYVEDKNCAFVKFKYQVNAEFAKECMSNQTLLIPSDKEWDQRKEGTGLLVKWARDDPNPAARKLEEEEQKKESFRVMVQLLEKQEQNMNKRAVDIEPQETEEGHLQGIISEELIFKLKKRKRTAVGSSNAVPESKRTKPRPLVEYPSSEED</sequence>
<evidence type="ECO:0000259" key="18">
    <source>
        <dbReference type="PROSITE" id="PS50103"/>
    </source>
</evidence>
<dbReference type="InParanoid" id="G8JM53"/>
<feature type="zinc finger region" description="C3H1-type" evidence="15">
    <location>
        <begin position="77"/>
        <end position="99"/>
    </location>
</feature>
<evidence type="ECO:0000256" key="16">
    <source>
        <dbReference type="SAM" id="MobiDB-lite"/>
    </source>
</evidence>
<evidence type="ECO:0000256" key="15">
    <source>
        <dbReference type="PROSITE-ProRule" id="PRU00723"/>
    </source>
</evidence>
<evidence type="ECO:0000256" key="2">
    <source>
        <dbReference type="ARBA" id="ARBA00008024"/>
    </source>
</evidence>
<evidence type="ECO:0000256" key="13">
    <source>
        <dbReference type="ARBA" id="ARBA00072313"/>
    </source>
</evidence>
<dbReference type="GeneID" id="11471414"/>
<dbReference type="GO" id="GO:0000387">
    <property type="term" value="P:spliceosomal snRNP assembly"/>
    <property type="evidence" value="ECO:0007669"/>
    <property type="project" value="EnsemblFungi"/>
</dbReference>
<dbReference type="EMBL" id="CP002497">
    <property type="protein sequence ID" value="AET37624.1"/>
    <property type="molecule type" value="Genomic_DNA"/>
</dbReference>
<evidence type="ECO:0000259" key="17">
    <source>
        <dbReference type="PROSITE" id="PS50102"/>
    </source>
</evidence>
<dbReference type="InterPro" id="IPR012677">
    <property type="entry name" value="Nucleotide-bd_a/b_plait_sf"/>
</dbReference>
<dbReference type="RefSeq" id="XP_003644441.1">
    <property type="nucleotide sequence ID" value="XM_003644393.1"/>
</dbReference>
<dbReference type="GO" id="GO:0045787">
    <property type="term" value="P:positive regulation of cell cycle"/>
    <property type="evidence" value="ECO:0007669"/>
    <property type="project" value="EnsemblFungi"/>
</dbReference>
<keyword evidence="6" id="KW-0747">Spliceosome</keyword>
<dbReference type="GO" id="GO:0000974">
    <property type="term" value="C:Prp19 complex"/>
    <property type="evidence" value="ECO:0007669"/>
    <property type="project" value="EnsemblFungi"/>
</dbReference>
<dbReference type="Proteomes" id="UP000006790">
    <property type="component" value="Chromosome 1"/>
</dbReference>
<feature type="domain" description="C3H1-type" evidence="18">
    <location>
        <begin position="77"/>
        <end position="99"/>
    </location>
</feature>
<dbReference type="GO" id="GO:0036002">
    <property type="term" value="F:pre-mRNA binding"/>
    <property type="evidence" value="ECO:0007669"/>
    <property type="project" value="EnsemblFungi"/>
</dbReference>
<dbReference type="GO" id="GO:0071007">
    <property type="term" value="C:U2-type catalytic step 2 spliceosome"/>
    <property type="evidence" value="ECO:0007669"/>
    <property type="project" value="EnsemblFungi"/>
</dbReference>
<dbReference type="OMA" id="WYNKWSQ"/>
<evidence type="ECO:0000256" key="4">
    <source>
        <dbReference type="ARBA" id="ARBA00022664"/>
    </source>
</evidence>
<organism evidence="19 20">
    <name type="scientific">Eremothecium cymbalariae (strain CBS 270.75 / DBVPG 7215 / KCTC 17166 / NRRL Y-17582)</name>
    <name type="common">Yeast</name>
    <dbReference type="NCBI Taxonomy" id="931890"/>
    <lineage>
        <taxon>Eukaryota</taxon>
        <taxon>Fungi</taxon>
        <taxon>Dikarya</taxon>
        <taxon>Ascomycota</taxon>
        <taxon>Saccharomycotina</taxon>
        <taxon>Saccharomycetes</taxon>
        <taxon>Saccharomycetales</taxon>
        <taxon>Saccharomycetaceae</taxon>
        <taxon>Eremothecium</taxon>
    </lineage>
</organism>
<dbReference type="InterPro" id="IPR035979">
    <property type="entry name" value="RBD_domain_sf"/>
</dbReference>